<keyword evidence="3" id="KW-1185">Reference proteome</keyword>
<dbReference type="AlphaFoldDB" id="A0A3B0JD66"/>
<feature type="region of interest" description="Disordered" evidence="1">
    <location>
        <begin position="1"/>
        <end position="93"/>
    </location>
</feature>
<dbReference type="OMA" id="AIHQKHF"/>
<feature type="compositionally biased region" description="Basic and acidic residues" evidence="1">
    <location>
        <begin position="1"/>
        <end position="12"/>
    </location>
</feature>
<feature type="compositionally biased region" description="Basic and acidic residues" evidence="1">
    <location>
        <begin position="166"/>
        <end position="176"/>
    </location>
</feature>
<reference evidence="3" key="1">
    <citation type="submission" date="2018-01" db="EMBL/GenBank/DDBJ databases">
        <authorList>
            <person name="Alioto T."/>
            <person name="Alioto T."/>
        </authorList>
    </citation>
    <scope>NUCLEOTIDE SEQUENCE [LARGE SCALE GENOMIC DNA]</scope>
</reference>
<dbReference type="EMBL" id="OUUW01000005">
    <property type="protein sequence ID" value="SPP80337.1"/>
    <property type="molecule type" value="Genomic_DNA"/>
</dbReference>
<feature type="region of interest" description="Disordered" evidence="1">
    <location>
        <begin position="114"/>
        <end position="200"/>
    </location>
</feature>
<feature type="region of interest" description="Disordered" evidence="1">
    <location>
        <begin position="334"/>
        <end position="392"/>
    </location>
</feature>
<dbReference type="Proteomes" id="UP000268350">
    <property type="component" value="Unassembled WGS sequence"/>
</dbReference>
<feature type="compositionally biased region" description="Basic residues" evidence="1">
    <location>
        <begin position="128"/>
        <end position="140"/>
    </location>
</feature>
<feature type="compositionally biased region" description="Basic and acidic residues" evidence="1">
    <location>
        <begin position="146"/>
        <end position="158"/>
    </location>
</feature>
<gene>
    <name evidence="2" type="ORF">DGUA_6G005208</name>
</gene>
<dbReference type="OrthoDB" id="6614499at2759"/>
<dbReference type="STRING" id="7266.A0A3B0JD66"/>
<evidence type="ECO:0000313" key="3">
    <source>
        <dbReference type="Proteomes" id="UP000268350"/>
    </source>
</evidence>
<evidence type="ECO:0000313" key="2">
    <source>
        <dbReference type="EMBL" id="SPP80337.1"/>
    </source>
</evidence>
<feature type="region of interest" description="Disordered" evidence="1">
    <location>
        <begin position="546"/>
        <end position="580"/>
    </location>
</feature>
<organism evidence="2 3">
    <name type="scientific">Drosophila guanche</name>
    <name type="common">Fruit fly</name>
    <dbReference type="NCBI Taxonomy" id="7266"/>
    <lineage>
        <taxon>Eukaryota</taxon>
        <taxon>Metazoa</taxon>
        <taxon>Ecdysozoa</taxon>
        <taxon>Arthropoda</taxon>
        <taxon>Hexapoda</taxon>
        <taxon>Insecta</taxon>
        <taxon>Pterygota</taxon>
        <taxon>Neoptera</taxon>
        <taxon>Endopterygota</taxon>
        <taxon>Diptera</taxon>
        <taxon>Brachycera</taxon>
        <taxon>Muscomorpha</taxon>
        <taxon>Ephydroidea</taxon>
        <taxon>Drosophilidae</taxon>
        <taxon>Drosophila</taxon>
        <taxon>Sophophora</taxon>
    </lineage>
</organism>
<protein>
    <submittedName>
        <fullName evidence="2">Uncharacterized protein</fullName>
    </submittedName>
</protein>
<sequence>MESTNENEHDDASVLAPTPLGKQSGRTHKDTPLAMKTRHGRKKSQANPELGSPTNPEPPKTPPSSRRIMTKNETPRRSARKSVRPALDYDDIMLRSATKEMKNKVTEVIEEIEEPTQKWTAAEVGRNSCKRSRKSRRASSKPKTILGEKDKEVVKPDAAEEPEDTSTEKKDSKSGTEDEDEQCLISVGVQHITADETDEEAVATTKQAVLADTEEKAVEINAVSTAQAPQAAPNDTTLDDLGLCPLEPMEQSEHAAFEDEFECEMPSLIMIDDDELAEPDKSVLNTTFDAEERKSNESNVVAVEIADSDASVKPSIKVVLTTADDQNQTLLTLDEIGTKSTKPSPNRSKINRLPTPYKSRKSSSRKSPKTGKPTQLANTEMRKRRSNSATTWDDIKSRTVSFRSPLEIAHVDDIDKRWERLNTSNVTNRRKRSMSVDEIRPKGSRIPQPKFFKGSQVITPSKVKMRTKLPNFAAIHQKQFAKMENLVDHLDRKAVRAKVLTSSALKHEPGAGSTVKKMPSSSAVAAGDCSRPRALRKIDWCNPTAAKQPENELHEPPRPATSAKVPSQSRLPLKSGSNIVSKPAFNLSTNVVKKFTATSTATTVPTGFEDKVAERRQRHMEMFKSRSAPKEKTGQFIRGVRLNRRFELQMQHRRHMEEE</sequence>
<feature type="region of interest" description="Disordered" evidence="1">
    <location>
        <begin position="507"/>
        <end position="529"/>
    </location>
</feature>
<evidence type="ECO:0000256" key="1">
    <source>
        <dbReference type="SAM" id="MobiDB-lite"/>
    </source>
</evidence>
<accession>A0A3B0JD66</accession>
<feature type="compositionally biased region" description="Polar residues" evidence="1">
    <location>
        <begin position="338"/>
        <end position="348"/>
    </location>
</feature>
<feature type="compositionally biased region" description="Basic residues" evidence="1">
    <location>
        <begin position="358"/>
        <end position="369"/>
    </location>
</feature>
<name>A0A3B0JD66_DROGU</name>
<feature type="compositionally biased region" description="Polar residues" evidence="1">
    <location>
        <begin position="564"/>
        <end position="580"/>
    </location>
</feature>
<proteinExistence type="predicted"/>